<protein>
    <submittedName>
        <fullName evidence="1">Uncharacterized protein</fullName>
    </submittedName>
</protein>
<gene>
    <name evidence="1" type="ORF">Taro_011450</name>
</gene>
<comment type="caution">
    <text evidence="1">The sequence shown here is derived from an EMBL/GenBank/DDBJ whole genome shotgun (WGS) entry which is preliminary data.</text>
</comment>
<keyword evidence="2" id="KW-1185">Reference proteome</keyword>
<reference evidence="1" key="1">
    <citation type="submission" date="2017-07" db="EMBL/GenBank/DDBJ databases">
        <title>Taro Niue Genome Assembly and Annotation.</title>
        <authorList>
            <person name="Atibalentja N."/>
            <person name="Keating K."/>
            <person name="Fields C.J."/>
        </authorList>
    </citation>
    <scope>NUCLEOTIDE SEQUENCE</scope>
    <source>
        <strain evidence="1">Niue_2</strain>
        <tissue evidence="1">Leaf</tissue>
    </source>
</reference>
<evidence type="ECO:0000313" key="1">
    <source>
        <dbReference type="EMBL" id="MQL79020.1"/>
    </source>
</evidence>
<dbReference type="AlphaFoldDB" id="A0A843UAN7"/>
<dbReference type="Proteomes" id="UP000652761">
    <property type="component" value="Unassembled WGS sequence"/>
</dbReference>
<dbReference type="EMBL" id="NMUH01000429">
    <property type="protein sequence ID" value="MQL79020.1"/>
    <property type="molecule type" value="Genomic_DNA"/>
</dbReference>
<sequence>MRRIHNERARPMRRWTSMRPGGVHPIPMDLSRAFRMQRLCERRLDLSMGSPVSPSKLPLPAEGSSSVPLHLCVAAVRSLVAGIVPRRSSGHSTARAASVRNPPQPGSYICRGIRSLAKVVM</sequence>
<proteinExistence type="predicted"/>
<organism evidence="1 2">
    <name type="scientific">Colocasia esculenta</name>
    <name type="common">Wild taro</name>
    <name type="synonym">Arum esculentum</name>
    <dbReference type="NCBI Taxonomy" id="4460"/>
    <lineage>
        <taxon>Eukaryota</taxon>
        <taxon>Viridiplantae</taxon>
        <taxon>Streptophyta</taxon>
        <taxon>Embryophyta</taxon>
        <taxon>Tracheophyta</taxon>
        <taxon>Spermatophyta</taxon>
        <taxon>Magnoliopsida</taxon>
        <taxon>Liliopsida</taxon>
        <taxon>Araceae</taxon>
        <taxon>Aroideae</taxon>
        <taxon>Colocasieae</taxon>
        <taxon>Colocasia</taxon>
    </lineage>
</organism>
<name>A0A843UAN7_COLES</name>
<accession>A0A843UAN7</accession>
<evidence type="ECO:0000313" key="2">
    <source>
        <dbReference type="Proteomes" id="UP000652761"/>
    </source>
</evidence>